<dbReference type="Pfam" id="PF21948">
    <property type="entry name" value="LplA-B_cat"/>
    <property type="match status" value="1"/>
</dbReference>
<keyword evidence="2 5" id="KW-0808">Transferase</keyword>
<dbReference type="InterPro" id="IPR004143">
    <property type="entry name" value="BPL_LPL_catalytic"/>
</dbReference>
<comment type="subcellular location">
    <subcellularLocation>
        <location evidence="5">Cytoplasm</location>
    </subcellularLocation>
</comment>
<evidence type="ECO:0000259" key="10">
    <source>
        <dbReference type="PROSITE" id="PS51733"/>
    </source>
</evidence>
<evidence type="ECO:0000256" key="5">
    <source>
        <dbReference type="HAMAP-Rule" id="MF_00013"/>
    </source>
</evidence>
<keyword evidence="12" id="KW-1185">Reference proteome</keyword>
<comment type="miscellaneous">
    <text evidence="5">In the reaction, the free carboxyl group of octanoic acid is attached via an amide linkage to the epsilon-amino group of a specific lysine residue of lipoyl domains of lipoate-dependent enzymes.</text>
</comment>
<evidence type="ECO:0000256" key="1">
    <source>
        <dbReference type="ARBA" id="ARBA00004821"/>
    </source>
</evidence>
<dbReference type="NCBIfam" id="NF010925">
    <property type="entry name" value="PRK14345.1"/>
    <property type="match status" value="1"/>
</dbReference>
<dbReference type="InterPro" id="IPR045864">
    <property type="entry name" value="aa-tRNA-synth_II/BPL/LPL"/>
</dbReference>
<name>A0A5B0DZ78_9HYPH</name>
<comment type="similarity">
    <text evidence="5 6">Belongs to the LipB family.</text>
</comment>
<dbReference type="GO" id="GO:0033819">
    <property type="term" value="F:lipoyl(octanoyl) transferase activity"/>
    <property type="evidence" value="ECO:0007669"/>
    <property type="project" value="UniProtKB-EC"/>
</dbReference>
<feature type="site" description="Lowers pKa of active site Cys" evidence="5 9">
    <location>
        <position position="173"/>
    </location>
</feature>
<dbReference type="OrthoDB" id="9787061at2"/>
<evidence type="ECO:0000256" key="8">
    <source>
        <dbReference type="PIRSR" id="PIRSR016262-2"/>
    </source>
</evidence>
<feature type="binding site" evidence="5 8">
    <location>
        <begin position="96"/>
        <end position="103"/>
    </location>
    <ligand>
        <name>substrate</name>
    </ligand>
</feature>
<dbReference type="HAMAP" id="MF_00013">
    <property type="entry name" value="LipB"/>
    <property type="match status" value="1"/>
</dbReference>
<evidence type="ECO:0000313" key="12">
    <source>
        <dbReference type="Proteomes" id="UP000324738"/>
    </source>
</evidence>
<feature type="active site" description="Acyl-thioester intermediate" evidence="5 7">
    <location>
        <position position="207"/>
    </location>
</feature>
<evidence type="ECO:0000256" key="4">
    <source>
        <dbReference type="ARBA" id="ARBA00024732"/>
    </source>
</evidence>
<protein>
    <recommendedName>
        <fullName evidence="5 6">Octanoyltransferase</fullName>
        <ecNumber evidence="5 6">2.3.1.181</ecNumber>
    </recommendedName>
    <alternativeName>
        <fullName evidence="5">Lipoate-protein ligase B</fullName>
    </alternativeName>
    <alternativeName>
        <fullName evidence="5">Lipoyl/octanoyl transferase</fullName>
    </alternativeName>
    <alternativeName>
        <fullName evidence="5">Octanoyl-[acyl-carrier-protein]-protein N-octanoyltransferase</fullName>
    </alternativeName>
</protein>
<accession>A0A5B0DZ78</accession>
<comment type="function">
    <text evidence="4 5 6">Catalyzes the transfer of endogenously produced octanoic acid from octanoyl-acyl-carrier-protein onto the lipoyl domains of lipoate-dependent enzymes. Lipoyl-ACP can also act as a substrate although octanoyl-ACP is likely to be the physiological substrate.</text>
</comment>
<comment type="catalytic activity">
    <reaction evidence="5 6">
        <text>octanoyl-[ACP] + L-lysyl-[protein] = N(6)-octanoyl-L-lysyl-[protein] + holo-[ACP] + H(+)</text>
        <dbReference type="Rhea" id="RHEA:17665"/>
        <dbReference type="Rhea" id="RHEA-COMP:9636"/>
        <dbReference type="Rhea" id="RHEA-COMP:9685"/>
        <dbReference type="Rhea" id="RHEA-COMP:9752"/>
        <dbReference type="Rhea" id="RHEA-COMP:9928"/>
        <dbReference type="ChEBI" id="CHEBI:15378"/>
        <dbReference type="ChEBI" id="CHEBI:29969"/>
        <dbReference type="ChEBI" id="CHEBI:64479"/>
        <dbReference type="ChEBI" id="CHEBI:78463"/>
        <dbReference type="ChEBI" id="CHEBI:78809"/>
        <dbReference type="EC" id="2.3.1.181"/>
    </reaction>
</comment>
<dbReference type="InterPro" id="IPR000544">
    <property type="entry name" value="Octanoyltransferase"/>
</dbReference>
<dbReference type="Gene3D" id="3.30.930.10">
    <property type="entry name" value="Bira Bifunctional Protein, Domain 2"/>
    <property type="match status" value="1"/>
</dbReference>
<dbReference type="PIRSF" id="PIRSF016262">
    <property type="entry name" value="LPLase"/>
    <property type="match status" value="1"/>
</dbReference>
<evidence type="ECO:0000256" key="3">
    <source>
        <dbReference type="ARBA" id="ARBA00023315"/>
    </source>
</evidence>
<dbReference type="GO" id="GO:0009249">
    <property type="term" value="P:protein lipoylation"/>
    <property type="evidence" value="ECO:0007669"/>
    <property type="project" value="InterPro"/>
</dbReference>
<feature type="binding site" evidence="5 8">
    <location>
        <begin position="176"/>
        <end position="178"/>
    </location>
    <ligand>
        <name>substrate</name>
    </ligand>
</feature>
<proteinExistence type="inferred from homology"/>
<dbReference type="PROSITE" id="PS51733">
    <property type="entry name" value="BPL_LPL_CATALYTIC"/>
    <property type="match status" value="1"/>
</dbReference>
<keyword evidence="3 5" id="KW-0012">Acyltransferase</keyword>
<dbReference type="UniPathway" id="UPA00538">
    <property type="reaction ID" value="UER00592"/>
</dbReference>
<dbReference type="SUPFAM" id="SSF55681">
    <property type="entry name" value="Class II aaRS and biotin synthetases"/>
    <property type="match status" value="1"/>
</dbReference>
<dbReference type="InterPro" id="IPR020605">
    <property type="entry name" value="Octanoyltransferase_CS"/>
</dbReference>
<dbReference type="CDD" id="cd16444">
    <property type="entry name" value="LipB"/>
    <property type="match status" value="1"/>
</dbReference>
<evidence type="ECO:0000256" key="6">
    <source>
        <dbReference type="PIRNR" id="PIRNR016262"/>
    </source>
</evidence>
<keyword evidence="5" id="KW-0963">Cytoplasm</keyword>
<gene>
    <name evidence="5 11" type="primary">lipB</name>
    <name evidence="11" type="ORF">FPY71_10280</name>
</gene>
<dbReference type="AlphaFoldDB" id="A0A5B0DZ78"/>
<dbReference type="PANTHER" id="PTHR10993:SF7">
    <property type="entry name" value="LIPOYLTRANSFERASE 2, MITOCHONDRIAL-RELATED"/>
    <property type="match status" value="1"/>
</dbReference>
<evidence type="ECO:0000256" key="9">
    <source>
        <dbReference type="PIRSR" id="PIRSR016262-3"/>
    </source>
</evidence>
<dbReference type="GO" id="GO:0005737">
    <property type="term" value="C:cytoplasm"/>
    <property type="evidence" value="ECO:0007669"/>
    <property type="project" value="UniProtKB-SubCell"/>
</dbReference>
<feature type="domain" description="BPL/LPL catalytic" evidence="10">
    <location>
        <begin position="57"/>
        <end position="245"/>
    </location>
</feature>
<comment type="caution">
    <text evidence="11">The sequence shown here is derived from an EMBL/GenBank/DDBJ whole genome shotgun (WGS) entry which is preliminary data.</text>
</comment>
<evidence type="ECO:0000313" key="11">
    <source>
        <dbReference type="EMBL" id="KAA0970850.1"/>
    </source>
</evidence>
<dbReference type="PROSITE" id="PS01313">
    <property type="entry name" value="LIPB"/>
    <property type="match status" value="1"/>
</dbReference>
<reference evidence="11 12" key="1">
    <citation type="submission" date="2019-08" db="EMBL/GenBank/DDBJ databases">
        <title>Aureimonas fodiniaquatilis sp. nov., isolated from a coal mine wastewater.</title>
        <authorList>
            <person name="Kim W."/>
        </authorList>
    </citation>
    <scope>NUCLEOTIDE SEQUENCE [LARGE SCALE GENOMIC DNA]</scope>
    <source>
        <strain evidence="11 12">CAU 1482</strain>
    </source>
</reference>
<feature type="binding site" evidence="5 8">
    <location>
        <begin position="189"/>
        <end position="191"/>
    </location>
    <ligand>
        <name>substrate</name>
    </ligand>
</feature>
<evidence type="ECO:0000256" key="2">
    <source>
        <dbReference type="ARBA" id="ARBA00022679"/>
    </source>
</evidence>
<dbReference type="EC" id="2.3.1.181" evidence="5 6"/>
<sequence length="249" mass="27640">MDDHQTSLHSARLNTLPVTFLPLQESAPVRWLIRDGLTQYQDSLAFMEKTVAEIAAGTAPETVLLLEHPPLYTSGTSAHAADLTEPNRFPVYEAGRGGEYTYHGPGQRVAYVMLDLKRRNPDIRAFVSALEQWIIRTLADFQIRGERREERVGVWVSRPERPATANGMPAEDKVAAIGIRLRRWVTFHGISLNIDPDLSHFSGIIPCGVRDFGVTSLTDLGILASTAEVDIALRRNFEAIFGATETSTE</sequence>
<comment type="pathway">
    <text evidence="1 5 6">Protein modification; protein lipoylation via endogenous pathway; protein N(6)-(lipoyl)lysine from octanoyl-[acyl-carrier-protein]: step 1/2.</text>
</comment>
<evidence type="ECO:0000256" key="7">
    <source>
        <dbReference type="PIRSR" id="PIRSR016262-1"/>
    </source>
</evidence>
<dbReference type="Proteomes" id="UP000324738">
    <property type="component" value="Unassembled WGS sequence"/>
</dbReference>
<dbReference type="EMBL" id="VTWH01000002">
    <property type="protein sequence ID" value="KAA0970850.1"/>
    <property type="molecule type" value="Genomic_DNA"/>
</dbReference>
<dbReference type="NCBIfam" id="NF010921">
    <property type="entry name" value="PRK14341.1"/>
    <property type="match status" value="1"/>
</dbReference>
<dbReference type="PANTHER" id="PTHR10993">
    <property type="entry name" value="OCTANOYLTRANSFERASE"/>
    <property type="match status" value="1"/>
</dbReference>
<dbReference type="RefSeq" id="WP_149300163.1">
    <property type="nucleotide sequence ID" value="NZ_VTWH01000002.1"/>
</dbReference>
<organism evidence="11 12">
    <name type="scientific">Aureimonas fodinaquatilis</name>
    <dbReference type="NCBI Taxonomy" id="2565783"/>
    <lineage>
        <taxon>Bacteria</taxon>
        <taxon>Pseudomonadati</taxon>
        <taxon>Pseudomonadota</taxon>
        <taxon>Alphaproteobacteria</taxon>
        <taxon>Hyphomicrobiales</taxon>
        <taxon>Aurantimonadaceae</taxon>
        <taxon>Aureimonas</taxon>
    </lineage>
</organism>
<dbReference type="NCBIfam" id="TIGR00214">
    <property type="entry name" value="lipB"/>
    <property type="match status" value="1"/>
</dbReference>